<dbReference type="SMART" id="SM00357">
    <property type="entry name" value="CSP"/>
    <property type="match status" value="1"/>
</dbReference>
<dbReference type="PANTHER" id="PTHR46109">
    <property type="entry name" value="PROTEIN LIN-28"/>
    <property type="match status" value="1"/>
</dbReference>
<dbReference type="GO" id="GO:0008270">
    <property type="term" value="F:zinc ion binding"/>
    <property type="evidence" value="ECO:0007669"/>
    <property type="project" value="UniProtKB-KW"/>
</dbReference>
<dbReference type="GO" id="GO:0010494">
    <property type="term" value="C:cytoplasmic stress granule"/>
    <property type="evidence" value="ECO:0007669"/>
    <property type="project" value="UniProtKB-SubCell"/>
</dbReference>
<dbReference type="PANTHER" id="PTHR46109:SF2">
    <property type="entry name" value="PROTEIN LIN-28 HOMOLOG A"/>
    <property type="match status" value="1"/>
</dbReference>
<dbReference type="GO" id="GO:0005730">
    <property type="term" value="C:nucleolus"/>
    <property type="evidence" value="ECO:0007669"/>
    <property type="project" value="UniProtKB-SubCell"/>
</dbReference>
<evidence type="ECO:0000256" key="4">
    <source>
        <dbReference type="ARBA" id="ARBA00004604"/>
    </source>
</evidence>
<evidence type="ECO:0000256" key="8">
    <source>
        <dbReference type="ARBA" id="ARBA00022737"/>
    </source>
</evidence>
<feature type="compositionally biased region" description="Polar residues" evidence="17">
    <location>
        <begin position="201"/>
        <end position="212"/>
    </location>
</feature>
<dbReference type="Ensembl" id="ENSCCRT00000068596.2">
    <property type="protein sequence ID" value="ENSCCRP00000063300.2"/>
    <property type="gene ID" value="ENSCCRG00000034002.2"/>
</dbReference>
<evidence type="ECO:0000256" key="17">
    <source>
        <dbReference type="SAM" id="MobiDB-lite"/>
    </source>
</evidence>
<organism evidence="20 21">
    <name type="scientific">Cyprinus carpio carpio</name>
    <dbReference type="NCBI Taxonomy" id="630221"/>
    <lineage>
        <taxon>Eukaryota</taxon>
        <taxon>Metazoa</taxon>
        <taxon>Chordata</taxon>
        <taxon>Craniata</taxon>
        <taxon>Vertebrata</taxon>
        <taxon>Euteleostomi</taxon>
        <taxon>Actinopterygii</taxon>
        <taxon>Neopterygii</taxon>
        <taxon>Teleostei</taxon>
        <taxon>Ostariophysi</taxon>
        <taxon>Cypriniformes</taxon>
        <taxon>Cyprinidae</taxon>
        <taxon>Cyprininae</taxon>
        <taxon>Cyprinus</taxon>
    </lineage>
</organism>
<proteinExistence type="inferred from homology"/>
<keyword evidence="9 16" id="KW-0863">Zinc-finger</keyword>
<dbReference type="AlphaFoldDB" id="A0A8C1DGI1"/>
<dbReference type="PROSITE" id="PS50158">
    <property type="entry name" value="ZF_CCHC"/>
    <property type="match status" value="1"/>
</dbReference>
<evidence type="ECO:0000256" key="9">
    <source>
        <dbReference type="ARBA" id="ARBA00022771"/>
    </source>
</evidence>
<feature type="domain" description="CCHC-type" evidence="18">
    <location>
        <begin position="161"/>
        <end position="176"/>
    </location>
</feature>
<dbReference type="Pfam" id="PF21890">
    <property type="entry name" value="Lin-28A-like_zf-CCHC_2"/>
    <property type="match status" value="1"/>
</dbReference>
<name>A0A8C1DGI1_CYPCA</name>
<dbReference type="PRINTS" id="PR00050">
    <property type="entry name" value="COLDSHOCK"/>
</dbReference>
<evidence type="ECO:0000313" key="21">
    <source>
        <dbReference type="Proteomes" id="UP001108240"/>
    </source>
</evidence>
<keyword evidence="8" id="KW-0677">Repeat</keyword>
<feature type="region of interest" description="Disordered" evidence="17">
    <location>
        <begin position="127"/>
        <end position="158"/>
    </location>
</feature>
<feature type="compositionally biased region" description="Basic and acidic residues" evidence="17">
    <location>
        <begin position="213"/>
        <end position="224"/>
    </location>
</feature>
<dbReference type="Pfam" id="PF00098">
    <property type="entry name" value="zf-CCHC"/>
    <property type="match status" value="1"/>
</dbReference>
<feature type="region of interest" description="Disordered" evidence="17">
    <location>
        <begin position="1"/>
        <end position="58"/>
    </location>
</feature>
<comment type="similarity">
    <text evidence="5">Belongs to the lin-28 family.</text>
</comment>
<keyword evidence="21" id="KW-1185">Reference proteome</keyword>
<keyword evidence="6" id="KW-0963">Cytoplasm</keyword>
<dbReference type="SMART" id="SM00343">
    <property type="entry name" value="ZnF_C2HC"/>
    <property type="match status" value="2"/>
</dbReference>
<dbReference type="InterPro" id="IPR051373">
    <property type="entry name" value="Lin-28_RNA-binding"/>
</dbReference>
<evidence type="ECO:0000256" key="1">
    <source>
        <dbReference type="ARBA" id="ARBA00004201"/>
    </source>
</evidence>
<keyword evidence="11" id="KW-0862">Zinc</keyword>
<evidence type="ECO:0000259" key="18">
    <source>
        <dbReference type="PROSITE" id="PS50158"/>
    </source>
</evidence>
<evidence type="ECO:0000256" key="13">
    <source>
        <dbReference type="ARBA" id="ARBA00023158"/>
    </source>
</evidence>
<accession>A0A8C1DGI1</accession>
<evidence type="ECO:0000256" key="10">
    <source>
        <dbReference type="ARBA" id="ARBA00022824"/>
    </source>
</evidence>
<dbReference type="Pfam" id="PF00313">
    <property type="entry name" value="CSD"/>
    <property type="match status" value="1"/>
</dbReference>
<keyword evidence="14" id="KW-0539">Nucleus</keyword>
<comment type="subcellular location">
    <subcellularLocation>
        <location evidence="1">Cytoplasm</location>
        <location evidence="1">P-body</location>
    </subcellularLocation>
    <subcellularLocation>
        <location evidence="2">Cytoplasm</location>
        <location evidence="2">Stress granule</location>
    </subcellularLocation>
    <subcellularLocation>
        <location evidence="4">Nucleus</location>
        <location evidence="4">Nucleolus</location>
    </subcellularLocation>
    <subcellularLocation>
        <location evidence="3">Rough endoplasmic reticulum</location>
    </subcellularLocation>
</comment>
<feature type="region of interest" description="Disordered" evidence="17">
    <location>
        <begin position="198"/>
        <end position="233"/>
    </location>
</feature>
<reference evidence="20" key="2">
    <citation type="submission" date="2025-09" db="UniProtKB">
        <authorList>
            <consortium name="Ensembl"/>
        </authorList>
    </citation>
    <scope>IDENTIFICATION</scope>
</reference>
<dbReference type="GO" id="GO:0000932">
    <property type="term" value="C:P-body"/>
    <property type="evidence" value="ECO:0007669"/>
    <property type="project" value="UniProtKB-SubCell"/>
</dbReference>
<dbReference type="GeneTree" id="ENSGT00940000153295"/>
<evidence type="ECO:0000256" key="2">
    <source>
        <dbReference type="ARBA" id="ARBA00004210"/>
    </source>
</evidence>
<dbReference type="OMA" id="RCYNCAG"/>
<dbReference type="SUPFAM" id="SSF57756">
    <property type="entry name" value="Retrovirus zinc finger-like domains"/>
    <property type="match status" value="1"/>
</dbReference>
<evidence type="ECO:0000256" key="6">
    <source>
        <dbReference type="ARBA" id="ARBA00022490"/>
    </source>
</evidence>
<keyword evidence="7" id="KW-0479">Metal-binding</keyword>
<evidence type="ECO:0000256" key="11">
    <source>
        <dbReference type="ARBA" id="ARBA00022833"/>
    </source>
</evidence>
<dbReference type="InterPro" id="IPR012340">
    <property type="entry name" value="NA-bd_OB-fold"/>
</dbReference>
<dbReference type="Proteomes" id="UP001108240">
    <property type="component" value="Unplaced"/>
</dbReference>
<dbReference type="InterPro" id="IPR001878">
    <property type="entry name" value="Znf_CCHC"/>
</dbReference>
<dbReference type="InterPro" id="IPR036875">
    <property type="entry name" value="Znf_CCHC_sf"/>
</dbReference>
<feature type="compositionally biased region" description="Polar residues" evidence="17">
    <location>
        <begin position="1"/>
        <end position="10"/>
    </location>
</feature>
<dbReference type="GO" id="GO:0003729">
    <property type="term" value="F:mRNA binding"/>
    <property type="evidence" value="ECO:0007669"/>
    <property type="project" value="TreeGrafter"/>
</dbReference>
<dbReference type="Gene3D" id="2.40.50.140">
    <property type="entry name" value="Nucleic acid-binding proteins"/>
    <property type="match status" value="1"/>
</dbReference>
<dbReference type="FunFam" id="2.40.50.140:FF:000087">
    <property type="entry name" value="Protein lin-28 homolog B"/>
    <property type="match status" value="1"/>
</dbReference>
<reference evidence="20" key="1">
    <citation type="submission" date="2025-08" db="UniProtKB">
        <authorList>
            <consortium name="Ensembl"/>
        </authorList>
    </citation>
    <scope>IDENTIFICATION</scope>
</reference>
<keyword evidence="12" id="KW-0694">RNA-binding</keyword>
<dbReference type="GO" id="GO:0031054">
    <property type="term" value="P:pre-miRNA processing"/>
    <property type="evidence" value="ECO:0007669"/>
    <property type="project" value="TreeGrafter"/>
</dbReference>
<dbReference type="Gene3D" id="4.10.60.10">
    <property type="entry name" value="Zinc finger, CCHC-type"/>
    <property type="match status" value="1"/>
</dbReference>
<protein>
    <recommendedName>
        <fullName evidence="15">Protein lin-28 homolog A</fullName>
    </recommendedName>
</protein>
<feature type="domain" description="CSD" evidence="19">
    <location>
        <begin position="62"/>
        <end position="134"/>
    </location>
</feature>
<evidence type="ECO:0000256" key="7">
    <source>
        <dbReference type="ARBA" id="ARBA00022723"/>
    </source>
</evidence>
<dbReference type="InterPro" id="IPR011129">
    <property type="entry name" value="CSD"/>
</dbReference>
<feature type="compositionally biased region" description="Acidic residues" evidence="17">
    <location>
        <begin position="47"/>
        <end position="58"/>
    </location>
</feature>
<dbReference type="GO" id="GO:0005791">
    <property type="term" value="C:rough endoplasmic reticulum"/>
    <property type="evidence" value="ECO:0007669"/>
    <property type="project" value="UniProtKB-SubCell"/>
</dbReference>
<keyword evidence="10" id="KW-0256">Endoplasmic reticulum</keyword>
<evidence type="ECO:0000313" key="20">
    <source>
        <dbReference type="Ensembl" id="ENSCCRP00000063300.2"/>
    </source>
</evidence>
<evidence type="ECO:0000256" key="16">
    <source>
        <dbReference type="PROSITE-ProRule" id="PRU00047"/>
    </source>
</evidence>
<sequence>MRSVISSEQSHNTERSPGEHPTLNSRTKTQRRPSEEPMAEGGCTKTEEEEGQAAEEDPQSYHGVGVCKWFNVRMGFGFLSMSTRDGVPLETPVDVFVHQSKLHMEGFRSLKEGEAVEFTFKKSSKGLESQRVTGPGGAHCLGSERRPKGKSVQKRRPKGDRCYNCGGLDHHAKECKLPPQPKRCHFCQSVTHMVANCPAKAQQTSQGSQERSSGIKEEKAEHSHSPPPTGSTD</sequence>
<keyword evidence="13" id="KW-0943">RNA-mediated gene silencing</keyword>
<evidence type="ECO:0000256" key="3">
    <source>
        <dbReference type="ARBA" id="ARBA00004427"/>
    </source>
</evidence>
<evidence type="ECO:0000256" key="5">
    <source>
        <dbReference type="ARBA" id="ARBA00008840"/>
    </source>
</evidence>
<evidence type="ECO:0000256" key="15">
    <source>
        <dbReference type="ARBA" id="ARBA00041056"/>
    </source>
</evidence>
<evidence type="ECO:0000259" key="19">
    <source>
        <dbReference type="PROSITE" id="PS51857"/>
    </source>
</evidence>
<dbReference type="PROSITE" id="PS51857">
    <property type="entry name" value="CSD_2"/>
    <property type="match status" value="1"/>
</dbReference>
<feature type="compositionally biased region" description="Basic residues" evidence="17">
    <location>
        <begin position="147"/>
        <end position="158"/>
    </location>
</feature>
<dbReference type="InterPro" id="IPR002059">
    <property type="entry name" value="CSP_DNA-bd"/>
</dbReference>
<dbReference type="SUPFAM" id="SSF50249">
    <property type="entry name" value="Nucleic acid-binding proteins"/>
    <property type="match status" value="1"/>
</dbReference>
<evidence type="ECO:0000256" key="14">
    <source>
        <dbReference type="ARBA" id="ARBA00023242"/>
    </source>
</evidence>
<dbReference type="FunFam" id="4.10.60.10:FF:000007">
    <property type="entry name" value="Protein lin-28 homolog A"/>
    <property type="match status" value="1"/>
</dbReference>
<dbReference type="InterPro" id="IPR054081">
    <property type="entry name" value="Lin-28A-like_Znf-CCHC_2"/>
</dbReference>
<evidence type="ECO:0000256" key="12">
    <source>
        <dbReference type="ARBA" id="ARBA00022884"/>
    </source>
</evidence>
<dbReference type="CDD" id="cd04458">
    <property type="entry name" value="CSP_CDS"/>
    <property type="match status" value="1"/>
</dbReference>